<evidence type="ECO:0000313" key="3">
    <source>
        <dbReference type="Proteomes" id="UP000192448"/>
    </source>
</evidence>
<gene>
    <name evidence="2" type="ORF">BST13_05790</name>
</gene>
<proteinExistence type="predicted"/>
<keyword evidence="3" id="KW-1185">Reference proteome</keyword>
<keyword evidence="1" id="KW-1133">Transmembrane helix</keyword>
<name>A0A1X0B6Z2_9MYCO</name>
<feature type="transmembrane region" description="Helical" evidence="1">
    <location>
        <begin position="51"/>
        <end position="69"/>
    </location>
</feature>
<comment type="caution">
    <text evidence="2">The sequence shown here is derived from an EMBL/GenBank/DDBJ whole genome shotgun (WGS) entry which is preliminary data.</text>
</comment>
<dbReference type="EMBL" id="MVHF01000004">
    <property type="protein sequence ID" value="ORA38107.1"/>
    <property type="molecule type" value="Genomic_DNA"/>
</dbReference>
<feature type="transmembrane region" description="Helical" evidence="1">
    <location>
        <begin position="27"/>
        <end position="45"/>
    </location>
</feature>
<protein>
    <recommendedName>
        <fullName evidence="4">Holin</fullName>
    </recommendedName>
</protein>
<dbReference type="Proteomes" id="UP000192448">
    <property type="component" value="Unassembled WGS sequence"/>
</dbReference>
<reference evidence="2 3" key="1">
    <citation type="submission" date="2017-02" db="EMBL/GenBank/DDBJ databases">
        <title>The new phylogeny of genus Mycobacterium.</title>
        <authorList>
            <person name="Tortoli E."/>
            <person name="Trovato A."/>
            <person name="Cirillo D.M."/>
        </authorList>
    </citation>
    <scope>NUCLEOTIDE SEQUENCE [LARGE SCALE GENOMIC DNA]</scope>
    <source>
        <strain evidence="2 3">RW6</strain>
    </source>
</reference>
<keyword evidence="1" id="KW-0812">Transmembrane</keyword>
<organism evidence="2 3">
    <name type="scientific">Mycobacterium aquaticum</name>
    <dbReference type="NCBI Taxonomy" id="1927124"/>
    <lineage>
        <taxon>Bacteria</taxon>
        <taxon>Bacillati</taxon>
        <taxon>Actinomycetota</taxon>
        <taxon>Actinomycetes</taxon>
        <taxon>Mycobacteriales</taxon>
        <taxon>Mycobacteriaceae</taxon>
        <taxon>Mycobacterium</taxon>
    </lineage>
</organism>
<feature type="transmembrane region" description="Helical" evidence="1">
    <location>
        <begin position="76"/>
        <end position="94"/>
    </location>
</feature>
<dbReference type="InterPro" id="IPR056390">
    <property type="entry name" value="Holin_phage"/>
</dbReference>
<evidence type="ECO:0008006" key="4">
    <source>
        <dbReference type="Google" id="ProtNLM"/>
    </source>
</evidence>
<dbReference type="Pfam" id="PF23809">
    <property type="entry name" value="Phage_holin_9"/>
    <property type="match status" value="1"/>
</dbReference>
<dbReference type="AlphaFoldDB" id="A0A1X0B6Z2"/>
<feature type="transmembrane region" description="Helical" evidence="1">
    <location>
        <begin position="100"/>
        <end position="121"/>
    </location>
</feature>
<sequence length="129" mass="13930">MTPLPVVQGPGVLDRIRALIPESAREAWYRIAGATVAFLAAFGLLEQQEAALWTQLVISVVTLVFALIYATSTWRVVLYAVTGPLGSVLMFYGLVNDVRWAAITASVAYAFGITTAAAKTVQRDSDLVR</sequence>
<dbReference type="OrthoDB" id="4429257at2"/>
<accession>A0A1X0B6Z2</accession>
<evidence type="ECO:0000256" key="1">
    <source>
        <dbReference type="SAM" id="Phobius"/>
    </source>
</evidence>
<keyword evidence="1" id="KW-0472">Membrane</keyword>
<dbReference type="STRING" id="1927124.BST13_05790"/>
<dbReference type="RefSeq" id="WP_083161569.1">
    <property type="nucleotide sequence ID" value="NZ_MVHF01000004.1"/>
</dbReference>
<evidence type="ECO:0000313" key="2">
    <source>
        <dbReference type="EMBL" id="ORA38107.1"/>
    </source>
</evidence>